<feature type="compositionally biased region" description="Low complexity" evidence="9">
    <location>
        <begin position="297"/>
        <end position="315"/>
    </location>
</feature>
<dbReference type="InterPro" id="IPR007379">
    <property type="entry name" value="Tim44-like_dom"/>
</dbReference>
<dbReference type="PANTHER" id="PTHR28554:SF1">
    <property type="entry name" value="LARGE RIBOSOMAL SUBUNIT PROTEIN ML45"/>
    <property type="match status" value="1"/>
</dbReference>
<name>A0A4Y7LR65_9CRUS</name>
<accession>A0A4Y7LR65</accession>
<comment type="similarity">
    <text evidence="6">Belongs to the mitochondrion-specific ribosomal protein mL45 family.</text>
</comment>
<sequence>MGRQVLQFNTPSLLAGVQVREGSSKHWDPKFKKLRRLKVQKVDLPNFREETDPTKLTPDEIRAKMKEQGMLPPRPWQEKPLFISATSAVFEGYVPPEGDGKLSAISLGGAKQGIDMLSKKGKSTMAVRKIRKYEDEFDVKKFGDEAQEIYIKAHKALAERDEDTLHLCVTELAYPLMTSDLKTCTVRWQFLKSLEPPRVVHARCTDLISIDNVFAQVTVRFHTQQTLAVYDRFGRLMYGSEVVAKDVLEYVVFEKHIANTYGLWRIHEKIVPDWMPPREPGKRTYFKPIDPPPVVSTPATTEKTTTQENATPALA</sequence>
<evidence type="ECO:0000256" key="9">
    <source>
        <dbReference type="SAM" id="MobiDB-lite"/>
    </source>
</evidence>
<keyword evidence="4" id="KW-0496">Mitochondrion</keyword>
<evidence type="ECO:0000256" key="2">
    <source>
        <dbReference type="ARBA" id="ARBA00022946"/>
    </source>
</evidence>
<dbReference type="GO" id="GO:0005840">
    <property type="term" value="C:ribosome"/>
    <property type="evidence" value="ECO:0007669"/>
    <property type="project" value="UniProtKB-KW"/>
</dbReference>
<keyword evidence="2" id="KW-0809">Transit peptide</keyword>
<comment type="subcellular location">
    <subcellularLocation>
        <location evidence="1">Mitochondrion</location>
    </subcellularLocation>
</comment>
<reference evidence="11" key="1">
    <citation type="submission" date="2018-08" db="EMBL/GenBank/DDBJ databases">
        <authorList>
            <person name="Cornetti L."/>
        </authorList>
    </citation>
    <scope>NUCLEOTIDE SEQUENCE</scope>
    <source>
        <strain evidence="11">FI-BAL1-1</strain>
    </source>
</reference>
<dbReference type="PANTHER" id="PTHR28554">
    <property type="entry name" value="39S RIBOSOMAL PROTEIN L45, MITOCHONDRIAL"/>
    <property type="match status" value="1"/>
</dbReference>
<evidence type="ECO:0000256" key="3">
    <source>
        <dbReference type="ARBA" id="ARBA00022980"/>
    </source>
</evidence>
<feature type="region of interest" description="Disordered" evidence="9">
    <location>
        <begin position="285"/>
        <end position="315"/>
    </location>
</feature>
<proteinExistence type="evidence at transcript level"/>
<organism evidence="11">
    <name type="scientific">Eubosmina coregoni</name>
    <dbReference type="NCBI Taxonomy" id="186181"/>
    <lineage>
        <taxon>Eukaryota</taxon>
        <taxon>Metazoa</taxon>
        <taxon>Ecdysozoa</taxon>
        <taxon>Arthropoda</taxon>
        <taxon>Crustacea</taxon>
        <taxon>Branchiopoda</taxon>
        <taxon>Diplostraca</taxon>
        <taxon>Cladocera</taxon>
        <taxon>Anomopoda</taxon>
        <taxon>Bosminidae</taxon>
        <taxon>Eubosmina</taxon>
    </lineage>
</organism>
<evidence type="ECO:0000256" key="7">
    <source>
        <dbReference type="ARBA" id="ARBA00039448"/>
    </source>
</evidence>
<dbReference type="SUPFAM" id="SSF54427">
    <property type="entry name" value="NTF2-like"/>
    <property type="match status" value="1"/>
</dbReference>
<keyword evidence="5" id="KW-0687">Ribonucleoprotein</keyword>
<keyword evidence="3" id="KW-0689">Ribosomal protein</keyword>
<dbReference type="InterPro" id="IPR032710">
    <property type="entry name" value="NTF2-like_dom_sf"/>
</dbReference>
<dbReference type="Gene3D" id="3.10.450.240">
    <property type="match status" value="1"/>
</dbReference>
<gene>
    <name evidence="11" type="primary">EOG090X0DDP</name>
</gene>
<dbReference type="SMART" id="SM00978">
    <property type="entry name" value="Tim44"/>
    <property type="match status" value="1"/>
</dbReference>
<evidence type="ECO:0000256" key="1">
    <source>
        <dbReference type="ARBA" id="ARBA00004173"/>
    </source>
</evidence>
<feature type="domain" description="Tim44-like" evidence="10">
    <location>
        <begin position="123"/>
        <end position="271"/>
    </location>
</feature>
<evidence type="ECO:0000256" key="6">
    <source>
        <dbReference type="ARBA" id="ARBA00038073"/>
    </source>
</evidence>
<dbReference type="InterPro" id="IPR051975">
    <property type="entry name" value="mtLSU_mL45"/>
</dbReference>
<evidence type="ECO:0000259" key="10">
    <source>
        <dbReference type="SMART" id="SM00978"/>
    </source>
</evidence>
<dbReference type="FunFam" id="3.10.450.240:FF:000003">
    <property type="entry name" value="39S ribosomal protein L45, mitochondrial"/>
    <property type="match status" value="1"/>
</dbReference>
<dbReference type="EMBL" id="LR000436">
    <property type="protein sequence ID" value="SVE70055.1"/>
    <property type="molecule type" value="mRNA"/>
</dbReference>
<dbReference type="Pfam" id="PF04280">
    <property type="entry name" value="Tim44"/>
    <property type="match status" value="1"/>
</dbReference>
<dbReference type="GO" id="GO:1990904">
    <property type="term" value="C:ribonucleoprotein complex"/>
    <property type="evidence" value="ECO:0007669"/>
    <property type="project" value="UniProtKB-KW"/>
</dbReference>
<dbReference type="GO" id="GO:0005739">
    <property type="term" value="C:mitochondrion"/>
    <property type="evidence" value="ECO:0007669"/>
    <property type="project" value="UniProtKB-SubCell"/>
</dbReference>
<dbReference type="AlphaFoldDB" id="A0A4Y7LR65"/>
<evidence type="ECO:0000256" key="4">
    <source>
        <dbReference type="ARBA" id="ARBA00023128"/>
    </source>
</evidence>
<evidence type="ECO:0000313" key="11">
    <source>
        <dbReference type="EMBL" id="SVE70055.1"/>
    </source>
</evidence>
<evidence type="ECO:0000256" key="8">
    <source>
        <dbReference type="ARBA" id="ARBA00043031"/>
    </source>
</evidence>
<evidence type="ECO:0000256" key="5">
    <source>
        <dbReference type="ARBA" id="ARBA00023274"/>
    </source>
</evidence>
<protein>
    <recommendedName>
        <fullName evidence="7">Large ribosomal subunit protein mL45</fullName>
    </recommendedName>
    <alternativeName>
        <fullName evidence="8">39S ribosomal protein L45, mitochondrial</fullName>
    </alternativeName>
</protein>